<dbReference type="AlphaFoldDB" id="A0A166LBM9"/>
<dbReference type="InParanoid" id="A0A166LBM9"/>
<evidence type="ECO:0000313" key="2">
    <source>
        <dbReference type="EMBL" id="KZT46447.1"/>
    </source>
</evidence>
<dbReference type="Proteomes" id="UP000076842">
    <property type="component" value="Unassembled WGS sequence"/>
</dbReference>
<sequence length="340" mass="37916">MPNGATCRQPRGSRGIRRKNRYSGDTRDAACDGRALQGVEEHRGDRRDARCKVRVLPGKLGSSRRQQRQRKGNPGYSRDARDSTCDRRDFEVIAGITRTSAAKSGTRWEMQAAARSVKLLPYYPASDPNGSRMTKRLSMSQTTVRTIGQTNNWYHQLGLVGCWGDSDVEVDTDVEIHGAHFRRSVSMFDSLPTLLQSRYDYKVDQMQRAAHARDTLQNMEIDASRVQEPSSTSGEANPVQDVWAAMPGLARCIDSAIVAGNTAYDNVVLKVMVVWSVYGFAAECVSRLAVERVKQSKRIMTTSISCWTPYTFVQMHLARVKASYRPGVNVLATSGWPQSS</sequence>
<proteinExistence type="predicted"/>
<reference evidence="2 3" key="1">
    <citation type="journal article" date="2016" name="Mol. Biol. Evol.">
        <title>Comparative Genomics of Early-Diverging Mushroom-Forming Fungi Provides Insights into the Origins of Lignocellulose Decay Capabilities.</title>
        <authorList>
            <person name="Nagy L.G."/>
            <person name="Riley R."/>
            <person name="Tritt A."/>
            <person name="Adam C."/>
            <person name="Daum C."/>
            <person name="Floudas D."/>
            <person name="Sun H."/>
            <person name="Yadav J.S."/>
            <person name="Pangilinan J."/>
            <person name="Larsson K.H."/>
            <person name="Matsuura K."/>
            <person name="Barry K."/>
            <person name="Labutti K."/>
            <person name="Kuo R."/>
            <person name="Ohm R.A."/>
            <person name="Bhattacharya S.S."/>
            <person name="Shirouzu T."/>
            <person name="Yoshinaga Y."/>
            <person name="Martin F.M."/>
            <person name="Grigoriev I.V."/>
            <person name="Hibbett D.S."/>
        </authorList>
    </citation>
    <scope>NUCLEOTIDE SEQUENCE [LARGE SCALE GENOMIC DNA]</scope>
    <source>
        <strain evidence="2 3">HHB12733</strain>
    </source>
</reference>
<gene>
    <name evidence="2" type="ORF">CALCODRAFT_540621</name>
</gene>
<keyword evidence="3" id="KW-1185">Reference proteome</keyword>
<organism evidence="2 3">
    <name type="scientific">Calocera cornea HHB12733</name>
    <dbReference type="NCBI Taxonomy" id="1353952"/>
    <lineage>
        <taxon>Eukaryota</taxon>
        <taxon>Fungi</taxon>
        <taxon>Dikarya</taxon>
        <taxon>Basidiomycota</taxon>
        <taxon>Agaricomycotina</taxon>
        <taxon>Dacrymycetes</taxon>
        <taxon>Dacrymycetales</taxon>
        <taxon>Dacrymycetaceae</taxon>
        <taxon>Calocera</taxon>
    </lineage>
</organism>
<dbReference type="EMBL" id="KV424343">
    <property type="protein sequence ID" value="KZT46447.1"/>
    <property type="molecule type" value="Genomic_DNA"/>
</dbReference>
<evidence type="ECO:0000313" key="3">
    <source>
        <dbReference type="Proteomes" id="UP000076842"/>
    </source>
</evidence>
<feature type="region of interest" description="Disordered" evidence="1">
    <location>
        <begin position="56"/>
        <end position="83"/>
    </location>
</feature>
<name>A0A166LBM9_9BASI</name>
<evidence type="ECO:0000256" key="1">
    <source>
        <dbReference type="SAM" id="MobiDB-lite"/>
    </source>
</evidence>
<accession>A0A166LBM9</accession>
<protein>
    <submittedName>
        <fullName evidence="2">Uncharacterized protein</fullName>
    </submittedName>
</protein>
<feature type="region of interest" description="Disordered" evidence="1">
    <location>
        <begin position="1"/>
        <end position="29"/>
    </location>
</feature>